<keyword evidence="3" id="KW-1185">Reference proteome</keyword>
<dbReference type="InterPro" id="IPR035969">
    <property type="entry name" value="Rab-GAP_TBC_sf"/>
</dbReference>
<dbReference type="SMART" id="SM00164">
    <property type="entry name" value="TBC"/>
    <property type="match status" value="1"/>
</dbReference>
<evidence type="ECO:0000313" key="3">
    <source>
        <dbReference type="Proteomes" id="UP001211907"/>
    </source>
</evidence>
<gene>
    <name evidence="2" type="ORF">HK100_004896</name>
</gene>
<proteinExistence type="predicted"/>
<dbReference type="PANTHER" id="PTHR22957">
    <property type="entry name" value="TBC1 DOMAIN FAMILY MEMBER GTPASE-ACTIVATING PROTEIN"/>
    <property type="match status" value="1"/>
</dbReference>
<dbReference type="InterPro" id="IPR000195">
    <property type="entry name" value="Rab-GAP-TBC_dom"/>
</dbReference>
<sequence length="403" mass="46766">MKLEIQKQGIQDKELQRLQIEKKLDQLRETVAVDVQRTNYHPIYSDWNRILRPTKSLILSKQTERLPPLFVNHGFSVSALMKDRRFRVAAALHEAGLNNLSYAHQIMIQLNNVATADFPARFCAPFAFNAGQSADSFKYLPHSEIMAASEEVKQILDGETKIDLEKLRDVGRNGVPDEVRADTWKYLLAVESPDKANEITKRLAKTEKYVSTERQVSDVTKRIRGEVSRYYRARSKSFGSFDQATGIENVVSAYLVHFPNQEYSPVLMSDEVDIFYSFSALMNLIDNHYQQVSMFDRVSEFLMLFRTLQPELHNHFEEEEVDFKECASSWFQYLLAKELPLDYLHVYVCLAILTELKEHLEDLEQSEIRGVLLKLPNMDMDNILNQATTLRDQVMMKRMSDTY</sequence>
<dbReference type="AlphaFoldDB" id="A0AAD5T6U2"/>
<comment type="caution">
    <text evidence="2">The sequence shown here is derived from an EMBL/GenBank/DDBJ whole genome shotgun (WGS) entry which is preliminary data.</text>
</comment>
<dbReference type="SUPFAM" id="SSF47923">
    <property type="entry name" value="Ypt/Rab-GAP domain of gyp1p"/>
    <property type="match status" value="2"/>
</dbReference>
<dbReference type="Proteomes" id="UP001211907">
    <property type="component" value="Unassembled WGS sequence"/>
</dbReference>
<dbReference type="Pfam" id="PF00566">
    <property type="entry name" value="RabGAP-TBC"/>
    <property type="match status" value="1"/>
</dbReference>
<name>A0AAD5T6U2_9FUNG</name>
<dbReference type="PANTHER" id="PTHR22957:SF268">
    <property type="entry name" value="ANKYRIN REPEAT-CONTAINING PROTEIN"/>
    <property type="match status" value="1"/>
</dbReference>
<dbReference type="GO" id="GO:0005096">
    <property type="term" value="F:GTPase activator activity"/>
    <property type="evidence" value="ECO:0007669"/>
    <property type="project" value="TreeGrafter"/>
</dbReference>
<dbReference type="PROSITE" id="PS50086">
    <property type="entry name" value="TBC_RABGAP"/>
    <property type="match status" value="1"/>
</dbReference>
<protein>
    <recommendedName>
        <fullName evidence="1">Rab-GAP TBC domain-containing protein</fullName>
    </recommendedName>
</protein>
<reference evidence="2" key="1">
    <citation type="submission" date="2020-05" db="EMBL/GenBank/DDBJ databases">
        <title>Phylogenomic resolution of chytrid fungi.</title>
        <authorList>
            <person name="Stajich J.E."/>
            <person name="Amses K."/>
            <person name="Simmons R."/>
            <person name="Seto K."/>
            <person name="Myers J."/>
            <person name="Bonds A."/>
            <person name="Quandt C.A."/>
            <person name="Barry K."/>
            <person name="Liu P."/>
            <person name="Grigoriev I."/>
            <person name="Longcore J.E."/>
            <person name="James T.Y."/>
        </authorList>
    </citation>
    <scope>NUCLEOTIDE SEQUENCE</scope>
    <source>
        <strain evidence="2">JEL0513</strain>
    </source>
</reference>
<dbReference type="EMBL" id="JADGJH010000235">
    <property type="protein sequence ID" value="KAJ3132840.1"/>
    <property type="molecule type" value="Genomic_DNA"/>
</dbReference>
<organism evidence="2 3">
    <name type="scientific">Physocladia obscura</name>
    <dbReference type="NCBI Taxonomy" id="109957"/>
    <lineage>
        <taxon>Eukaryota</taxon>
        <taxon>Fungi</taxon>
        <taxon>Fungi incertae sedis</taxon>
        <taxon>Chytridiomycota</taxon>
        <taxon>Chytridiomycota incertae sedis</taxon>
        <taxon>Chytridiomycetes</taxon>
        <taxon>Chytridiales</taxon>
        <taxon>Chytriomycetaceae</taxon>
        <taxon>Physocladia</taxon>
    </lineage>
</organism>
<feature type="domain" description="Rab-GAP TBC" evidence="1">
    <location>
        <begin position="174"/>
        <end position="355"/>
    </location>
</feature>
<accession>A0AAD5T6U2</accession>
<evidence type="ECO:0000259" key="1">
    <source>
        <dbReference type="PROSITE" id="PS50086"/>
    </source>
</evidence>
<evidence type="ECO:0000313" key="2">
    <source>
        <dbReference type="EMBL" id="KAJ3132840.1"/>
    </source>
</evidence>
<dbReference type="Gene3D" id="1.10.472.80">
    <property type="entry name" value="Ypt/Rab-GAP domain of gyp1p, domain 3"/>
    <property type="match status" value="2"/>
</dbReference>